<name>A0A495XWL6_9MICO</name>
<dbReference type="OrthoDB" id="9810570at2"/>
<evidence type="ECO:0000259" key="1">
    <source>
        <dbReference type="Pfam" id="PF18096"/>
    </source>
</evidence>
<sequence length="413" mass="43570">MDAAMVDRLAGGEGWGLLQSLPPYEPSQSLALQDRLRAAGFDADLVAAALSQSRLRARAAEKFGEFADGMLFTPDGLEQATRLAVAARHAQRFRAAGVELVHDLGCGLGADAMAVAGLDLAVGAVDADPVTARVAAVNLRHWASARVECALVEDVVLPVGPEAGRQGVWLDPARRTPGVADVNGRTRRVFSLDAISPSWQEVLALAGQVPATGAKLSPGLPHGAVPPGCEAQWTSWRGEVLEATVWWGPLVHSPGRTAAVCSDSVTDTITESEAAPGRDVATAASVGRLGEWLYEPDRAVIRAGLTGALVAAVDGEELDPGVGYVAGHTASDVRWARRYRVLEAMPLSTKALARWLRDRGYDRVTVKKRGVTLDADVLRRQLKMTGRGRGGSEATLVLTRVRGAQVALVVTPA</sequence>
<dbReference type="InterPro" id="IPR041497">
    <property type="entry name" value="Thump-like"/>
</dbReference>
<dbReference type="SUPFAM" id="SSF53335">
    <property type="entry name" value="S-adenosyl-L-methionine-dependent methyltransferases"/>
    <property type="match status" value="1"/>
</dbReference>
<keyword evidence="3" id="KW-1185">Reference proteome</keyword>
<gene>
    <name evidence="2" type="ORF">DFJ68_1806</name>
</gene>
<dbReference type="EMBL" id="RBXT01000001">
    <property type="protein sequence ID" value="RKT78362.1"/>
    <property type="molecule type" value="Genomic_DNA"/>
</dbReference>
<evidence type="ECO:0000313" key="3">
    <source>
        <dbReference type="Proteomes" id="UP000278440"/>
    </source>
</evidence>
<dbReference type="Pfam" id="PF18096">
    <property type="entry name" value="Thump_like"/>
    <property type="match status" value="1"/>
</dbReference>
<dbReference type="AlphaFoldDB" id="A0A495XWL6"/>
<reference evidence="2 3" key="1">
    <citation type="submission" date="2018-10" db="EMBL/GenBank/DDBJ databases">
        <title>Sequencing the genomes of 1000 actinobacteria strains.</title>
        <authorList>
            <person name="Klenk H.-P."/>
        </authorList>
    </citation>
    <scope>NUCLEOTIDE SEQUENCE [LARGE SCALE GENOMIC DNA]</scope>
    <source>
        <strain evidence="2 3">DSM 44267</strain>
    </source>
</reference>
<proteinExistence type="predicted"/>
<dbReference type="RefSeq" id="WP_121032537.1">
    <property type="nucleotide sequence ID" value="NZ_RBXT01000001.1"/>
</dbReference>
<dbReference type="InterPro" id="IPR029063">
    <property type="entry name" value="SAM-dependent_MTases_sf"/>
</dbReference>
<comment type="caution">
    <text evidence="2">The sequence shown here is derived from an EMBL/GenBank/DDBJ whole genome shotgun (WGS) entry which is preliminary data.</text>
</comment>
<accession>A0A495XWL6</accession>
<organism evidence="2 3">
    <name type="scientific">Terracoccus luteus</name>
    <dbReference type="NCBI Taxonomy" id="53356"/>
    <lineage>
        <taxon>Bacteria</taxon>
        <taxon>Bacillati</taxon>
        <taxon>Actinomycetota</taxon>
        <taxon>Actinomycetes</taxon>
        <taxon>Micrococcales</taxon>
        <taxon>Intrasporangiaceae</taxon>
        <taxon>Terracoccus</taxon>
    </lineage>
</organism>
<dbReference type="Gene3D" id="3.40.50.150">
    <property type="entry name" value="Vaccinia Virus protein VP39"/>
    <property type="match status" value="1"/>
</dbReference>
<protein>
    <recommendedName>
        <fullName evidence="1">THUMP-like domain-containing protein</fullName>
    </recommendedName>
</protein>
<evidence type="ECO:0000313" key="2">
    <source>
        <dbReference type="EMBL" id="RKT78362.1"/>
    </source>
</evidence>
<feature type="domain" description="THUMP-like" evidence="1">
    <location>
        <begin position="336"/>
        <end position="412"/>
    </location>
</feature>
<dbReference type="Proteomes" id="UP000278440">
    <property type="component" value="Unassembled WGS sequence"/>
</dbReference>